<dbReference type="EMBL" id="JBAMMX010000023">
    <property type="protein sequence ID" value="KAK6916968.1"/>
    <property type="molecule type" value="Genomic_DNA"/>
</dbReference>
<feature type="domain" description="TF-B3" evidence="8">
    <location>
        <begin position="306"/>
        <end position="402"/>
    </location>
</feature>
<evidence type="ECO:0000256" key="5">
    <source>
        <dbReference type="ARBA" id="ARBA00023242"/>
    </source>
</evidence>
<evidence type="ECO:0000256" key="7">
    <source>
        <dbReference type="SAM" id="SignalP"/>
    </source>
</evidence>
<dbReference type="CDD" id="cd10017">
    <property type="entry name" value="B3_DNA"/>
    <property type="match status" value="2"/>
</dbReference>
<dbReference type="SMART" id="SM01019">
    <property type="entry name" value="B3"/>
    <property type="match status" value="2"/>
</dbReference>
<dbReference type="InterPro" id="IPR050655">
    <property type="entry name" value="Plant_B3_domain"/>
</dbReference>
<keyword evidence="5" id="KW-0539">Nucleus</keyword>
<feature type="chain" id="PRO_5042872741" evidence="7">
    <location>
        <begin position="27"/>
        <end position="412"/>
    </location>
</feature>
<reference evidence="9 10" key="1">
    <citation type="submission" date="2023-12" db="EMBL/GenBank/DDBJ databases">
        <title>A high-quality genome assembly for Dillenia turbinata (Dilleniales).</title>
        <authorList>
            <person name="Chanderbali A."/>
        </authorList>
    </citation>
    <scope>NUCLEOTIDE SEQUENCE [LARGE SCALE GENOMIC DNA]</scope>
    <source>
        <strain evidence="9">LSX21</strain>
        <tissue evidence="9">Leaf</tissue>
    </source>
</reference>
<dbReference type="InterPro" id="IPR003340">
    <property type="entry name" value="B3_DNA-bd"/>
</dbReference>
<proteinExistence type="predicted"/>
<dbReference type="Gene3D" id="2.40.330.10">
    <property type="entry name" value="DNA-binding pseudobarrel domain"/>
    <property type="match status" value="2"/>
</dbReference>
<dbReference type="GO" id="GO:0005634">
    <property type="term" value="C:nucleus"/>
    <property type="evidence" value="ECO:0007669"/>
    <property type="project" value="UniProtKB-SubCell"/>
</dbReference>
<feature type="region of interest" description="Disordered" evidence="6">
    <location>
        <begin position="269"/>
        <end position="290"/>
    </location>
</feature>
<keyword evidence="7" id="KW-0732">Signal</keyword>
<keyword evidence="3" id="KW-0238">DNA-binding</keyword>
<keyword evidence="10" id="KW-1185">Reference proteome</keyword>
<evidence type="ECO:0000313" key="10">
    <source>
        <dbReference type="Proteomes" id="UP001370490"/>
    </source>
</evidence>
<dbReference type="PROSITE" id="PS50863">
    <property type="entry name" value="B3"/>
    <property type="match status" value="2"/>
</dbReference>
<feature type="compositionally biased region" description="Basic and acidic residues" evidence="6">
    <location>
        <begin position="171"/>
        <end position="182"/>
    </location>
</feature>
<keyword evidence="4" id="KW-0804">Transcription</keyword>
<protein>
    <submittedName>
        <fullName evidence="9">B3 DNA binding domain</fullName>
    </submittedName>
</protein>
<comment type="caution">
    <text evidence="9">The sequence shown here is derived from an EMBL/GenBank/DDBJ whole genome shotgun (WGS) entry which is preliminary data.</text>
</comment>
<dbReference type="AlphaFoldDB" id="A0AAN8Z163"/>
<evidence type="ECO:0000256" key="2">
    <source>
        <dbReference type="ARBA" id="ARBA00023015"/>
    </source>
</evidence>
<feature type="region of interest" description="Disordered" evidence="6">
    <location>
        <begin position="140"/>
        <end position="203"/>
    </location>
</feature>
<sequence>MPSRRVCQKIFSFSFFLLPLLPPISSFASAPSHPLSSAEEIPKAFVKHLKGKVPGIVSLRAPSGNTWRVKLIRKGNALWFSNGWSTFVSDHSSEFGDLFVFKYRGHMRFNVQIFDKSACEKKSAVDAECSQKMSDLLDGQKAGKNVNENNASSSRPSTSKGVKRKASSKSDLLDGQKAEKNVNDNSASSLSPSTSRGVKRKASSVQFSVNSEVIILSDDSESEERVDGRKKCSASALLSQTRDANLSGKPGLHPGNHFLEKQVTDEQGLAVTKGHPLTSSESDSDGNKASNLMSVSRALDTDTPILVHHMKKYNIHGTRILAIPSSFYHRYISFFRNRANFVLRTPDGASYTVKLVKSYRERRVLSAGWSSFIRHNSIEVGDACVLKFVGGSLIQVHIIKKRELEQVREQIF</sequence>
<feature type="compositionally biased region" description="Polar residues" evidence="6">
    <location>
        <begin position="183"/>
        <end position="196"/>
    </location>
</feature>
<evidence type="ECO:0000313" key="9">
    <source>
        <dbReference type="EMBL" id="KAK6916968.1"/>
    </source>
</evidence>
<organism evidence="9 10">
    <name type="scientific">Dillenia turbinata</name>
    <dbReference type="NCBI Taxonomy" id="194707"/>
    <lineage>
        <taxon>Eukaryota</taxon>
        <taxon>Viridiplantae</taxon>
        <taxon>Streptophyta</taxon>
        <taxon>Embryophyta</taxon>
        <taxon>Tracheophyta</taxon>
        <taxon>Spermatophyta</taxon>
        <taxon>Magnoliopsida</taxon>
        <taxon>eudicotyledons</taxon>
        <taxon>Gunneridae</taxon>
        <taxon>Pentapetalae</taxon>
        <taxon>Dilleniales</taxon>
        <taxon>Dilleniaceae</taxon>
        <taxon>Dillenia</taxon>
    </lineage>
</organism>
<gene>
    <name evidence="9" type="ORF">RJ641_017719</name>
</gene>
<feature type="compositionally biased region" description="Polar residues" evidence="6">
    <location>
        <begin position="146"/>
        <end position="160"/>
    </location>
</feature>
<evidence type="ECO:0000256" key="4">
    <source>
        <dbReference type="ARBA" id="ARBA00023163"/>
    </source>
</evidence>
<keyword evidence="2" id="KW-0805">Transcription regulation</keyword>
<dbReference type="SUPFAM" id="SSF101936">
    <property type="entry name" value="DNA-binding pseudobarrel domain"/>
    <property type="match status" value="2"/>
</dbReference>
<evidence type="ECO:0000259" key="8">
    <source>
        <dbReference type="PROSITE" id="PS50863"/>
    </source>
</evidence>
<name>A0AAN8Z163_9MAGN</name>
<dbReference type="PANTHER" id="PTHR31920">
    <property type="entry name" value="B3 DOMAIN-CONTAINING"/>
    <property type="match status" value="1"/>
</dbReference>
<feature type="signal peptide" evidence="7">
    <location>
        <begin position="1"/>
        <end position="26"/>
    </location>
</feature>
<dbReference type="GO" id="GO:0003677">
    <property type="term" value="F:DNA binding"/>
    <property type="evidence" value="ECO:0007669"/>
    <property type="project" value="UniProtKB-KW"/>
</dbReference>
<dbReference type="Pfam" id="PF02362">
    <property type="entry name" value="B3"/>
    <property type="match status" value="2"/>
</dbReference>
<feature type="domain" description="TF-B3" evidence="8">
    <location>
        <begin position="24"/>
        <end position="117"/>
    </location>
</feature>
<dbReference type="InterPro" id="IPR015300">
    <property type="entry name" value="DNA-bd_pseudobarrel_sf"/>
</dbReference>
<accession>A0AAN8Z163</accession>
<evidence type="ECO:0000256" key="6">
    <source>
        <dbReference type="SAM" id="MobiDB-lite"/>
    </source>
</evidence>
<dbReference type="PANTHER" id="PTHR31920:SF145">
    <property type="entry name" value="B3 DOMAIN-CONTAINING PROTEIN REM20-LIKE ISOFORM X1"/>
    <property type="match status" value="1"/>
</dbReference>
<dbReference type="Proteomes" id="UP001370490">
    <property type="component" value="Unassembled WGS sequence"/>
</dbReference>
<comment type="subcellular location">
    <subcellularLocation>
        <location evidence="1">Nucleus</location>
    </subcellularLocation>
</comment>
<evidence type="ECO:0000256" key="3">
    <source>
        <dbReference type="ARBA" id="ARBA00023125"/>
    </source>
</evidence>
<evidence type="ECO:0000256" key="1">
    <source>
        <dbReference type="ARBA" id="ARBA00004123"/>
    </source>
</evidence>
<feature type="compositionally biased region" description="Polar residues" evidence="6">
    <location>
        <begin position="277"/>
        <end position="290"/>
    </location>
</feature>